<evidence type="ECO:0000313" key="7">
    <source>
        <dbReference type="Proteomes" id="UP000002026"/>
    </source>
</evidence>
<dbReference type="KEGG" id="shi:Shel_17780"/>
<evidence type="ECO:0000256" key="3">
    <source>
        <dbReference type="ARBA" id="ARBA00023004"/>
    </source>
</evidence>
<organism evidence="6 7">
    <name type="scientific">Slackia heliotrinireducens (strain ATCC 29202 / DSM 20476 / NCTC 11029 / RHS 1)</name>
    <name type="common">Peptococcus heliotrinreducens</name>
    <dbReference type="NCBI Taxonomy" id="471855"/>
    <lineage>
        <taxon>Bacteria</taxon>
        <taxon>Bacillati</taxon>
        <taxon>Actinomycetota</taxon>
        <taxon>Coriobacteriia</taxon>
        <taxon>Eggerthellales</taxon>
        <taxon>Eggerthellaceae</taxon>
        <taxon>Slackia</taxon>
    </lineage>
</organism>
<dbReference type="InterPro" id="IPR003813">
    <property type="entry name" value="MvhD/FlpD"/>
</dbReference>
<protein>
    <submittedName>
        <fullName evidence="6">Coenzyme F420-reducing hydrogenase, delta subunit</fullName>
    </submittedName>
</protein>
<evidence type="ECO:0000313" key="6">
    <source>
        <dbReference type="EMBL" id="ACV22797.1"/>
    </source>
</evidence>
<evidence type="ECO:0000259" key="5">
    <source>
        <dbReference type="Pfam" id="PF02662"/>
    </source>
</evidence>
<keyword evidence="7" id="KW-1185">Reference proteome</keyword>
<sequence length="173" mass="19503">MVENSNAARIPEDWEPKIVAFCCHWCTYTGADLAGLNRMNYPANVRVLRIPCSGRMNPQYAIEAINKGCDGVLVCGCHPGDCHYATGNYFARRRMMVFKRLLEYEGLEPERFQVRWISGAEAGKFRDTVMETVEQVRALGPLNLTREIPALEFPPMPDDDDGAFDAVPEEVTQ</sequence>
<name>C7N7B2_SLAHD</name>
<dbReference type="STRING" id="471855.Shel_17780"/>
<dbReference type="GO" id="GO:0016491">
    <property type="term" value="F:oxidoreductase activity"/>
    <property type="evidence" value="ECO:0007669"/>
    <property type="project" value="UniProtKB-KW"/>
</dbReference>
<dbReference type="GO" id="GO:0046872">
    <property type="term" value="F:metal ion binding"/>
    <property type="evidence" value="ECO:0007669"/>
    <property type="project" value="UniProtKB-KW"/>
</dbReference>
<evidence type="ECO:0000256" key="1">
    <source>
        <dbReference type="ARBA" id="ARBA00022723"/>
    </source>
</evidence>
<accession>C7N7B2</accession>
<dbReference type="eggNOG" id="COG1908">
    <property type="taxonomic scope" value="Bacteria"/>
</dbReference>
<dbReference type="EMBL" id="CP001684">
    <property type="protein sequence ID" value="ACV22797.1"/>
    <property type="molecule type" value="Genomic_DNA"/>
</dbReference>
<dbReference type="Pfam" id="PF02662">
    <property type="entry name" value="FlpD"/>
    <property type="match status" value="1"/>
</dbReference>
<keyword evidence="1" id="KW-0479">Metal-binding</keyword>
<dbReference type="HOGENOM" id="CLU_095272_1_0_11"/>
<dbReference type="Proteomes" id="UP000002026">
    <property type="component" value="Chromosome"/>
</dbReference>
<keyword evidence="4" id="KW-0411">Iron-sulfur</keyword>
<evidence type="ECO:0000256" key="2">
    <source>
        <dbReference type="ARBA" id="ARBA00023002"/>
    </source>
</evidence>
<keyword evidence="2" id="KW-0560">Oxidoreductase</keyword>
<reference evidence="6 7" key="1">
    <citation type="journal article" date="2009" name="Stand. Genomic Sci.">
        <title>Complete genome sequence of Slackia heliotrinireducens type strain (RHS 1).</title>
        <authorList>
            <person name="Pukall R."/>
            <person name="Lapidus A."/>
            <person name="Nolan M."/>
            <person name="Copeland A."/>
            <person name="Glavina Del Rio T."/>
            <person name="Lucas S."/>
            <person name="Chen F."/>
            <person name="Tice H."/>
            <person name="Cheng J.F."/>
            <person name="Chertkov O."/>
            <person name="Bruce D."/>
            <person name="Goodwin L."/>
            <person name="Kuske C."/>
            <person name="Brettin T."/>
            <person name="Detter J.C."/>
            <person name="Han C."/>
            <person name="Pitluck S."/>
            <person name="Pati A."/>
            <person name="Mavrommatis K."/>
            <person name="Ivanova N."/>
            <person name="Ovchinnikova G."/>
            <person name="Chen A."/>
            <person name="Palaniappan K."/>
            <person name="Schneider S."/>
            <person name="Rohde M."/>
            <person name="Chain P."/>
            <person name="D'haeseleer P."/>
            <person name="Goker M."/>
            <person name="Bristow J."/>
            <person name="Eisen J.A."/>
            <person name="Markowitz V."/>
            <person name="Kyrpides N.C."/>
            <person name="Klenk H.P."/>
            <person name="Hugenholtz P."/>
        </authorList>
    </citation>
    <scope>NUCLEOTIDE SEQUENCE [LARGE SCALE GENOMIC DNA]</scope>
    <source>
        <strain evidence="7">ATCC 29202 / DSM 20476 / NCTC 11029 / RHS 1</strain>
    </source>
</reference>
<proteinExistence type="predicted"/>
<feature type="domain" description="F420-non-reducing hydrogenase iron-sulfur subunit D" evidence="5">
    <location>
        <begin position="18"/>
        <end position="140"/>
    </location>
</feature>
<evidence type="ECO:0000256" key="4">
    <source>
        <dbReference type="ARBA" id="ARBA00023014"/>
    </source>
</evidence>
<keyword evidence="3" id="KW-0408">Iron</keyword>
<dbReference type="AlphaFoldDB" id="C7N7B2"/>
<gene>
    <name evidence="6" type="ordered locus">Shel_17780</name>
</gene>
<dbReference type="GO" id="GO:0051536">
    <property type="term" value="F:iron-sulfur cluster binding"/>
    <property type="evidence" value="ECO:0007669"/>
    <property type="project" value="UniProtKB-KW"/>
</dbReference>